<reference evidence="2" key="1">
    <citation type="submission" date="2018-02" db="EMBL/GenBank/DDBJ databases">
        <title>Rhizophora mucronata_Transcriptome.</title>
        <authorList>
            <person name="Meera S.P."/>
            <person name="Sreeshan A."/>
            <person name="Augustine A."/>
        </authorList>
    </citation>
    <scope>NUCLEOTIDE SEQUENCE</scope>
    <source>
        <tissue evidence="2">Leaf</tissue>
    </source>
</reference>
<evidence type="ECO:0000313" key="2">
    <source>
        <dbReference type="EMBL" id="MBX31022.1"/>
    </source>
</evidence>
<dbReference type="AlphaFoldDB" id="A0A2P2MLG5"/>
<dbReference type="GO" id="GO:0006508">
    <property type="term" value="P:proteolysis"/>
    <property type="evidence" value="ECO:0007669"/>
    <property type="project" value="UniProtKB-KW"/>
</dbReference>
<keyword evidence="1" id="KW-1133">Transmembrane helix</keyword>
<accession>A0A2P2MLG5</accession>
<keyword evidence="2" id="KW-0645">Protease</keyword>
<proteinExistence type="predicted"/>
<organism evidence="2">
    <name type="scientific">Rhizophora mucronata</name>
    <name type="common">Asiatic mangrove</name>
    <dbReference type="NCBI Taxonomy" id="61149"/>
    <lineage>
        <taxon>Eukaryota</taxon>
        <taxon>Viridiplantae</taxon>
        <taxon>Streptophyta</taxon>
        <taxon>Embryophyta</taxon>
        <taxon>Tracheophyta</taxon>
        <taxon>Spermatophyta</taxon>
        <taxon>Magnoliopsida</taxon>
        <taxon>eudicotyledons</taxon>
        <taxon>Gunneridae</taxon>
        <taxon>Pentapetalae</taxon>
        <taxon>rosids</taxon>
        <taxon>fabids</taxon>
        <taxon>Malpighiales</taxon>
        <taxon>Rhizophoraceae</taxon>
        <taxon>Rhizophora</taxon>
    </lineage>
</organism>
<protein>
    <submittedName>
        <fullName evidence="2">26S protease regulatory subunit 6A isogeny</fullName>
    </submittedName>
</protein>
<evidence type="ECO:0000256" key="1">
    <source>
        <dbReference type="SAM" id="Phobius"/>
    </source>
</evidence>
<keyword evidence="2" id="KW-0378">Hydrolase</keyword>
<feature type="transmembrane region" description="Helical" evidence="1">
    <location>
        <begin position="21"/>
        <end position="41"/>
    </location>
</feature>
<sequence>MSLSTRREALRTSSVVMEESWSSSKLVVSSTIAVAIFLPFFSNY</sequence>
<keyword evidence="1" id="KW-0472">Membrane</keyword>
<keyword evidence="1" id="KW-0812">Transmembrane</keyword>
<dbReference type="EMBL" id="GGEC01050538">
    <property type="protein sequence ID" value="MBX31022.1"/>
    <property type="molecule type" value="Transcribed_RNA"/>
</dbReference>
<dbReference type="GO" id="GO:0008233">
    <property type="term" value="F:peptidase activity"/>
    <property type="evidence" value="ECO:0007669"/>
    <property type="project" value="UniProtKB-KW"/>
</dbReference>
<name>A0A2P2MLG5_RHIMU</name>